<reference evidence="2 3" key="1">
    <citation type="submission" date="2020-05" db="EMBL/GenBank/DDBJ databases">
        <authorList>
            <person name="Whitworth D."/>
        </authorList>
    </citation>
    <scope>NUCLEOTIDE SEQUENCE [LARGE SCALE GENOMIC DNA]</scope>
    <source>
        <strain evidence="2 3">CA046A</strain>
    </source>
</reference>
<dbReference type="RefSeq" id="WP_171412232.1">
    <property type="nucleotide sequence ID" value="NZ_JABFJW010000011.1"/>
</dbReference>
<comment type="caution">
    <text evidence="2">The sequence shown here is derived from an EMBL/GenBank/DDBJ whole genome shotgun (WGS) entry which is preliminary data.</text>
</comment>
<proteinExistence type="predicted"/>
<evidence type="ECO:0000256" key="1">
    <source>
        <dbReference type="SAM" id="SignalP"/>
    </source>
</evidence>
<evidence type="ECO:0000313" key="3">
    <source>
        <dbReference type="Proteomes" id="UP000528460"/>
    </source>
</evidence>
<dbReference type="Proteomes" id="UP000528460">
    <property type="component" value="Unassembled WGS sequence"/>
</dbReference>
<protein>
    <submittedName>
        <fullName evidence="2">Uncharacterized protein</fullName>
    </submittedName>
</protein>
<gene>
    <name evidence="2" type="ORF">HNS30_02775</name>
</gene>
<dbReference type="EMBL" id="JABFJW010000011">
    <property type="protein sequence ID" value="NOK07965.1"/>
    <property type="molecule type" value="Genomic_DNA"/>
</dbReference>
<name>A0A7Y4JMX8_9BACT</name>
<sequence length="154" mass="17438">MMRFHWVVGLTCLLLGASAGATPDMRESFKTDYREQRFEQIIAASASELDHIPAEGLLQSPYIRLVSEAARPRNTFKFSSWILCVSSTREEDGTVLLIDSVERIPEPKKDGPELIVYYRRVKAPGTHTKARVWPFAVLIAYGWPEKISCRAVPE</sequence>
<keyword evidence="1" id="KW-0732">Signal</keyword>
<feature type="signal peptide" evidence="1">
    <location>
        <begin position="1"/>
        <end position="21"/>
    </location>
</feature>
<evidence type="ECO:0000313" key="2">
    <source>
        <dbReference type="EMBL" id="NOK07965.1"/>
    </source>
</evidence>
<feature type="chain" id="PRO_5031241112" evidence="1">
    <location>
        <begin position="22"/>
        <end position="154"/>
    </location>
</feature>
<dbReference type="AlphaFoldDB" id="A0A7Y4JMX8"/>
<organism evidence="2 3">
    <name type="scientific">Corallococcus exercitus</name>
    <dbReference type="NCBI Taxonomy" id="2316736"/>
    <lineage>
        <taxon>Bacteria</taxon>
        <taxon>Pseudomonadati</taxon>
        <taxon>Myxococcota</taxon>
        <taxon>Myxococcia</taxon>
        <taxon>Myxococcales</taxon>
        <taxon>Cystobacterineae</taxon>
        <taxon>Myxococcaceae</taxon>
        <taxon>Corallococcus</taxon>
    </lineage>
</organism>
<accession>A0A7Y4JMX8</accession>